<dbReference type="GO" id="GO:0006231">
    <property type="term" value="P:dTMP biosynthetic process"/>
    <property type="evidence" value="ECO:0007669"/>
    <property type="project" value="InterPro"/>
</dbReference>
<dbReference type="SUPFAM" id="SSF55831">
    <property type="entry name" value="Thymidylate synthase/dCMP hydroxymethylase"/>
    <property type="match status" value="1"/>
</dbReference>
<evidence type="ECO:0000259" key="5">
    <source>
        <dbReference type="Pfam" id="PF00303"/>
    </source>
</evidence>
<dbReference type="GO" id="GO:0032259">
    <property type="term" value="P:methylation"/>
    <property type="evidence" value="ECO:0007669"/>
    <property type="project" value="UniProtKB-KW"/>
</dbReference>
<evidence type="ECO:0000256" key="1">
    <source>
        <dbReference type="ARBA" id="ARBA00011947"/>
    </source>
</evidence>
<evidence type="ECO:0000313" key="7">
    <source>
        <dbReference type="Proteomes" id="UP000590460"/>
    </source>
</evidence>
<sequence length="330" mass="37753">MRTFDTFDQAYQAMLAIVVHEPDFHNAPRGYASREKLGMNFMIRQPIQRGVYSSVRKSNIVFNFAEALWYLSGRNDLAMMQYYNKRMPDYSMDGTTLTGTAYGEKLFHFGQAGVNQWENVVATLRQDPDSKRAVLQIFAAPELGIADNCDVSCTLGLQFLIREGQLHLVAYMRANDVFRGMVSDIFSFTMIQEMMAHELGLPVGSYFHQVGTLHLYEPDATWATHVLADQSLTAPTFPAMPSGNNWPMLKQVMQLEARLREDRGQMDWAAILATGLPPYWQQVVALLSLYQMIAYQRPIDQALLSHLWPIYRNMFAQKWPRQIIAGEQCE</sequence>
<evidence type="ECO:0000256" key="2">
    <source>
        <dbReference type="ARBA" id="ARBA00022603"/>
    </source>
</evidence>
<dbReference type="PRINTS" id="PR00108">
    <property type="entry name" value="THYMDSNTHASE"/>
</dbReference>
<dbReference type="Gene3D" id="3.30.572.10">
    <property type="entry name" value="Thymidylate synthase/dCMP hydroxymethylase domain"/>
    <property type="match status" value="1"/>
</dbReference>
<dbReference type="Pfam" id="PF00303">
    <property type="entry name" value="Thymidylat_synt"/>
    <property type="match status" value="1"/>
</dbReference>
<keyword evidence="4" id="KW-0545">Nucleotide biosynthesis</keyword>
<dbReference type="InterPro" id="IPR000398">
    <property type="entry name" value="Thymidylate_synthase"/>
</dbReference>
<feature type="domain" description="Thymidylate synthase/dCMP hydroxymethylase" evidence="5">
    <location>
        <begin position="54"/>
        <end position="236"/>
    </location>
</feature>
<reference evidence="6 7" key="1">
    <citation type="submission" date="2020-04" db="EMBL/GenBank/DDBJ databases">
        <title>MicrobeNet Type strains.</title>
        <authorList>
            <person name="Nicholson A.C."/>
        </authorList>
    </citation>
    <scope>NUCLEOTIDE SEQUENCE [LARGE SCALE GENOMIC DNA]</scope>
    <source>
        <strain evidence="6 7">CCUG 54536</strain>
    </source>
</reference>
<proteinExistence type="predicted"/>
<dbReference type="PANTHER" id="PTHR11548">
    <property type="entry name" value="THYMIDYLATE SYNTHASE 1"/>
    <property type="match status" value="1"/>
</dbReference>
<organism evidence="6 7">
    <name type="scientific">Leuconostoc holzapfelii</name>
    <dbReference type="NCBI Taxonomy" id="434464"/>
    <lineage>
        <taxon>Bacteria</taxon>
        <taxon>Bacillati</taxon>
        <taxon>Bacillota</taxon>
        <taxon>Bacilli</taxon>
        <taxon>Lactobacillales</taxon>
        <taxon>Lactobacillaceae</taxon>
        <taxon>Leuconostoc</taxon>
    </lineage>
</organism>
<dbReference type="InterPro" id="IPR023451">
    <property type="entry name" value="Thymidate_synth/dCMP_Mease_dom"/>
</dbReference>
<dbReference type="CDD" id="cd00351">
    <property type="entry name" value="TS_Pyrimidine_HMase"/>
    <property type="match status" value="1"/>
</dbReference>
<dbReference type="GO" id="GO:0004799">
    <property type="term" value="F:thymidylate synthase activity"/>
    <property type="evidence" value="ECO:0007669"/>
    <property type="project" value="UniProtKB-EC"/>
</dbReference>
<name>A0A846ZGM3_9LACO</name>
<keyword evidence="3" id="KW-0808">Transferase</keyword>
<dbReference type="RefSeq" id="WP_168676389.1">
    <property type="nucleotide sequence ID" value="NZ_BPKV01000004.1"/>
</dbReference>
<dbReference type="InterPro" id="IPR045097">
    <property type="entry name" value="Thymidate_synth/dCMP_Mease"/>
</dbReference>
<dbReference type="Proteomes" id="UP000590460">
    <property type="component" value="Unassembled WGS sequence"/>
</dbReference>
<accession>A0A846ZGM3</accession>
<evidence type="ECO:0000313" key="6">
    <source>
        <dbReference type="EMBL" id="NKZ18290.1"/>
    </source>
</evidence>
<dbReference type="EMBL" id="JAAXPO010000003">
    <property type="protein sequence ID" value="NKZ18290.1"/>
    <property type="molecule type" value="Genomic_DNA"/>
</dbReference>
<dbReference type="AlphaFoldDB" id="A0A846ZGM3"/>
<dbReference type="GO" id="GO:0005829">
    <property type="term" value="C:cytosol"/>
    <property type="evidence" value="ECO:0007669"/>
    <property type="project" value="TreeGrafter"/>
</dbReference>
<gene>
    <name evidence="6" type="ORF">HF966_03760</name>
</gene>
<keyword evidence="2" id="KW-0489">Methyltransferase</keyword>
<comment type="caution">
    <text evidence="6">The sequence shown here is derived from an EMBL/GenBank/DDBJ whole genome shotgun (WGS) entry which is preliminary data.</text>
</comment>
<dbReference type="InterPro" id="IPR036926">
    <property type="entry name" value="Thymidate_synth/dCMP_Mease_sf"/>
</dbReference>
<dbReference type="EC" id="2.1.1.45" evidence="1"/>
<evidence type="ECO:0000256" key="4">
    <source>
        <dbReference type="ARBA" id="ARBA00022727"/>
    </source>
</evidence>
<dbReference type="PANTHER" id="PTHR11548:SF9">
    <property type="entry name" value="THYMIDYLATE SYNTHASE"/>
    <property type="match status" value="1"/>
</dbReference>
<evidence type="ECO:0000256" key="3">
    <source>
        <dbReference type="ARBA" id="ARBA00022679"/>
    </source>
</evidence>
<protein>
    <recommendedName>
        <fullName evidence="1">thymidylate synthase</fullName>
        <ecNumber evidence="1">2.1.1.45</ecNumber>
    </recommendedName>
</protein>